<keyword evidence="7 12" id="KW-0067">ATP-binding</keyword>
<dbReference type="InterPro" id="IPR015856">
    <property type="entry name" value="ABC_transpr_CbiO/EcfA_su"/>
</dbReference>
<dbReference type="CDD" id="cd03226">
    <property type="entry name" value="ABC_cobalt_CbiO_domain2"/>
    <property type="match status" value="1"/>
</dbReference>
<dbReference type="GO" id="GO:0042626">
    <property type="term" value="F:ATPase-coupled transmembrane transporter activity"/>
    <property type="evidence" value="ECO:0007669"/>
    <property type="project" value="TreeGrafter"/>
</dbReference>
<protein>
    <submittedName>
        <fullName evidence="12">Putative HMP/thiamine import ATP-binding protein YkoD</fullName>
        <ecNumber evidence="12">3.6.3.-</ecNumber>
    </submittedName>
</protein>
<proteinExistence type="inferred from homology"/>
<accession>A0A173VKX9</accession>
<keyword evidence="3" id="KW-0813">Transport</keyword>
<dbReference type="AlphaFoldDB" id="A0A173VKX9"/>
<dbReference type="PANTHER" id="PTHR43553:SF23">
    <property type="entry name" value="ABC TRANSPORTER ATP-BINDING COMPONENT"/>
    <property type="match status" value="1"/>
</dbReference>
<dbReference type="InterPro" id="IPR003593">
    <property type="entry name" value="AAA+_ATPase"/>
</dbReference>
<keyword evidence="6" id="KW-0547">Nucleotide-binding</keyword>
<feature type="domain" description="ABC transporter" evidence="11">
    <location>
        <begin position="2"/>
        <end position="242"/>
    </location>
</feature>
<dbReference type="PROSITE" id="PS00211">
    <property type="entry name" value="ABC_TRANSPORTER_1"/>
    <property type="match status" value="1"/>
</dbReference>
<evidence type="ECO:0000256" key="4">
    <source>
        <dbReference type="ARBA" id="ARBA00022475"/>
    </source>
</evidence>
<evidence type="ECO:0000256" key="5">
    <source>
        <dbReference type="ARBA" id="ARBA00022737"/>
    </source>
</evidence>
<feature type="domain" description="ABC transporter" evidence="11">
    <location>
        <begin position="264"/>
        <end position="488"/>
    </location>
</feature>
<evidence type="ECO:0000313" key="12">
    <source>
        <dbReference type="EMBL" id="CUN27450.1"/>
    </source>
</evidence>
<evidence type="ECO:0000259" key="11">
    <source>
        <dbReference type="PROSITE" id="PS50893"/>
    </source>
</evidence>
<organism evidence="12 13">
    <name type="scientific">Roseburia intestinalis</name>
    <dbReference type="NCBI Taxonomy" id="166486"/>
    <lineage>
        <taxon>Bacteria</taxon>
        <taxon>Bacillati</taxon>
        <taxon>Bacillota</taxon>
        <taxon>Clostridia</taxon>
        <taxon>Lachnospirales</taxon>
        <taxon>Lachnospiraceae</taxon>
        <taxon>Roseburia</taxon>
    </lineage>
</organism>
<evidence type="ECO:0000256" key="10">
    <source>
        <dbReference type="ARBA" id="ARBA00025157"/>
    </source>
</evidence>
<evidence type="ECO:0000256" key="9">
    <source>
        <dbReference type="ARBA" id="ARBA00023136"/>
    </source>
</evidence>
<evidence type="ECO:0000256" key="1">
    <source>
        <dbReference type="ARBA" id="ARBA00004202"/>
    </source>
</evidence>
<dbReference type="GO" id="GO:0005524">
    <property type="term" value="F:ATP binding"/>
    <property type="evidence" value="ECO:0007669"/>
    <property type="project" value="UniProtKB-KW"/>
</dbReference>
<dbReference type="PANTHER" id="PTHR43553">
    <property type="entry name" value="HEAVY METAL TRANSPORTER"/>
    <property type="match status" value="1"/>
</dbReference>
<dbReference type="Proteomes" id="UP000095350">
    <property type="component" value="Unassembled WGS sequence"/>
</dbReference>
<dbReference type="Gene3D" id="3.40.50.300">
    <property type="entry name" value="P-loop containing nucleotide triphosphate hydrolases"/>
    <property type="match status" value="2"/>
</dbReference>
<evidence type="ECO:0000256" key="6">
    <source>
        <dbReference type="ARBA" id="ARBA00022741"/>
    </source>
</evidence>
<dbReference type="EC" id="3.6.3.-" evidence="12"/>
<sequence length="488" mass="54407">MIDFQNVSFSYGEESSGGGIRNVNLTINTGEFVLLTGESGCGKTTITRLVNGLVPHYYEGNLEGDVLLDGKSVSDTPLYDLAAMVGSVFQNPKSQFFNVDTDSELAFACENLGYPQEDILKRIDRTVSDYHIEDLMGRSVFALSGGEKQKIACASSSVLLPGIMVLDEPSSNLDMAAIDDLRQVLSLWKKQGKTILIAEHRLYYLHDLADRVLYVKDGEIEREYTPAEFDSLSDSTRKEMGLRPFSLSKLKPANQYQAHTAKLMEFQNFCFAYKKREPESLHIPSAELPVGETIAIIGLNGAGKSTLARCICGLEKKCGLLQVDGKTLDWKARLKHCYMVMQDTSHQLFTESVMDEVLLSMDNEDETVADEILKQFDLLEYKDRHPLSLSGGQKQRVAIASAIVSNREIIVFDEPTSGLDLKHMREVARSLKSLADQGKTLLVITHDPELVMAGCSYVVHMEKGQIKESYPLDESGSKKVLDFFRIRQ</sequence>
<reference evidence="12 13" key="1">
    <citation type="submission" date="2015-09" db="EMBL/GenBank/DDBJ databases">
        <authorList>
            <consortium name="Pathogen Informatics"/>
        </authorList>
    </citation>
    <scope>NUCLEOTIDE SEQUENCE [LARGE SCALE GENOMIC DNA]</scope>
    <source>
        <strain evidence="12 13">2789STDY5834960</strain>
    </source>
</reference>
<name>A0A173VKX9_9FIRM</name>
<dbReference type="GO" id="GO:0043190">
    <property type="term" value="C:ATP-binding cassette (ABC) transporter complex"/>
    <property type="evidence" value="ECO:0007669"/>
    <property type="project" value="TreeGrafter"/>
</dbReference>
<dbReference type="InterPro" id="IPR027417">
    <property type="entry name" value="P-loop_NTPase"/>
</dbReference>
<gene>
    <name evidence="12" type="primary">ykoD</name>
    <name evidence="12" type="ORF">ERS852572_03093</name>
</gene>
<dbReference type="GO" id="GO:0016887">
    <property type="term" value="F:ATP hydrolysis activity"/>
    <property type="evidence" value="ECO:0007669"/>
    <property type="project" value="InterPro"/>
</dbReference>
<dbReference type="InterPro" id="IPR017871">
    <property type="entry name" value="ABC_transporter-like_CS"/>
</dbReference>
<dbReference type="RefSeq" id="WP_055195548.1">
    <property type="nucleotide sequence ID" value="NZ_CABIYH010000027.1"/>
</dbReference>
<dbReference type="PROSITE" id="PS50893">
    <property type="entry name" value="ABC_TRANSPORTER_2"/>
    <property type="match status" value="2"/>
</dbReference>
<keyword evidence="5" id="KW-0677">Repeat</keyword>
<comment type="similarity">
    <text evidence="2">Belongs to the ABC transporter superfamily.</text>
</comment>
<dbReference type="Pfam" id="PF00005">
    <property type="entry name" value="ABC_tran"/>
    <property type="match status" value="2"/>
</dbReference>
<evidence type="ECO:0000256" key="8">
    <source>
        <dbReference type="ARBA" id="ARBA00022967"/>
    </source>
</evidence>
<evidence type="ECO:0000256" key="7">
    <source>
        <dbReference type="ARBA" id="ARBA00022840"/>
    </source>
</evidence>
<dbReference type="SMART" id="SM00382">
    <property type="entry name" value="AAA"/>
    <property type="match status" value="2"/>
</dbReference>
<dbReference type="InterPro" id="IPR003439">
    <property type="entry name" value="ABC_transporter-like_ATP-bd"/>
</dbReference>
<keyword evidence="8" id="KW-1278">Translocase</keyword>
<dbReference type="InterPro" id="IPR050095">
    <property type="entry name" value="ECF_ABC_transporter_ATP-bd"/>
</dbReference>
<dbReference type="STRING" id="166486.ERS852572_03093"/>
<comment type="function">
    <text evidence="10">Probably part of an ABC transporter complex. Responsible for energy coupling to the transport system.</text>
</comment>
<evidence type="ECO:0000256" key="2">
    <source>
        <dbReference type="ARBA" id="ARBA00005417"/>
    </source>
</evidence>
<keyword evidence="12" id="KW-0378">Hydrolase</keyword>
<dbReference type="PaxDb" id="166486-ERS852572_03093"/>
<evidence type="ECO:0000256" key="3">
    <source>
        <dbReference type="ARBA" id="ARBA00022448"/>
    </source>
</evidence>
<dbReference type="SUPFAM" id="SSF52540">
    <property type="entry name" value="P-loop containing nucleoside triphosphate hydrolases"/>
    <property type="match status" value="2"/>
</dbReference>
<keyword evidence="9" id="KW-0472">Membrane</keyword>
<keyword evidence="4" id="KW-1003">Cell membrane</keyword>
<comment type="subcellular location">
    <subcellularLocation>
        <location evidence="1">Cell membrane</location>
        <topology evidence="1">Peripheral membrane protein</topology>
    </subcellularLocation>
</comment>
<evidence type="ECO:0000313" key="13">
    <source>
        <dbReference type="Proteomes" id="UP000095350"/>
    </source>
</evidence>
<dbReference type="EMBL" id="CYXZ01000027">
    <property type="protein sequence ID" value="CUN27450.1"/>
    <property type="molecule type" value="Genomic_DNA"/>
</dbReference>
<dbReference type="OrthoDB" id="501320at2"/>
<dbReference type="CDD" id="cd03225">
    <property type="entry name" value="ABC_cobalt_CbiO_domain1"/>
    <property type="match status" value="1"/>
</dbReference>